<name>A0ABQ1SMH2_9FLAO</name>
<keyword evidence="4" id="KW-1185">Reference proteome</keyword>
<protein>
    <recommendedName>
        <fullName evidence="2">YdbS-like PH domain-containing protein</fullName>
    </recommendedName>
</protein>
<proteinExistence type="predicted"/>
<dbReference type="InterPro" id="IPR005182">
    <property type="entry name" value="YdbS-like_PH"/>
</dbReference>
<feature type="transmembrane region" description="Helical" evidence="1">
    <location>
        <begin position="52"/>
        <end position="72"/>
    </location>
</feature>
<evidence type="ECO:0000313" key="4">
    <source>
        <dbReference type="Proteomes" id="UP000599179"/>
    </source>
</evidence>
<dbReference type="PIRSF" id="PIRSF026631">
    <property type="entry name" value="UCP026631"/>
    <property type="match status" value="1"/>
</dbReference>
<dbReference type="PANTHER" id="PTHR34473">
    <property type="entry name" value="UPF0699 TRANSMEMBRANE PROTEIN YDBS"/>
    <property type="match status" value="1"/>
</dbReference>
<dbReference type="InterPro" id="IPR014529">
    <property type="entry name" value="UCP026631"/>
</dbReference>
<keyword evidence="1" id="KW-0472">Membrane</keyword>
<keyword evidence="1" id="KW-0812">Transmembrane</keyword>
<accession>A0ABQ1SMH2</accession>
<feature type="domain" description="YdbS-like PH" evidence="2">
    <location>
        <begin position="72"/>
        <end position="150"/>
    </location>
</feature>
<evidence type="ECO:0000313" key="3">
    <source>
        <dbReference type="EMBL" id="GGE43975.1"/>
    </source>
</evidence>
<reference evidence="4" key="1">
    <citation type="journal article" date="2019" name="Int. J. Syst. Evol. Microbiol.">
        <title>The Global Catalogue of Microorganisms (GCM) 10K type strain sequencing project: providing services to taxonomists for standard genome sequencing and annotation.</title>
        <authorList>
            <consortium name="The Broad Institute Genomics Platform"/>
            <consortium name="The Broad Institute Genome Sequencing Center for Infectious Disease"/>
            <person name="Wu L."/>
            <person name="Ma J."/>
        </authorList>
    </citation>
    <scope>NUCLEOTIDE SEQUENCE [LARGE SCALE GENOMIC DNA]</scope>
    <source>
        <strain evidence="4">CGMCC 1.12931</strain>
    </source>
</reference>
<keyword evidence="1" id="KW-1133">Transmembrane helix</keyword>
<feature type="domain" description="YdbS-like PH" evidence="2">
    <location>
        <begin position="433"/>
        <end position="499"/>
    </location>
</feature>
<dbReference type="RefSeq" id="WP_188459492.1">
    <property type="nucleotide sequence ID" value="NZ_BMGM01000013.1"/>
</dbReference>
<dbReference type="PANTHER" id="PTHR34473:SF2">
    <property type="entry name" value="UPF0699 TRANSMEMBRANE PROTEIN YDBT"/>
    <property type="match status" value="1"/>
</dbReference>
<dbReference type="EMBL" id="BMGM01000013">
    <property type="protein sequence ID" value="GGE43975.1"/>
    <property type="molecule type" value="Genomic_DNA"/>
</dbReference>
<evidence type="ECO:0000256" key="1">
    <source>
        <dbReference type="SAM" id="Phobius"/>
    </source>
</evidence>
<organism evidence="3 4">
    <name type="scientific">Psychroflexus planctonicus</name>
    <dbReference type="NCBI Taxonomy" id="1526575"/>
    <lineage>
        <taxon>Bacteria</taxon>
        <taxon>Pseudomonadati</taxon>
        <taxon>Bacteroidota</taxon>
        <taxon>Flavobacteriia</taxon>
        <taxon>Flavobacteriales</taxon>
        <taxon>Flavobacteriaceae</taxon>
        <taxon>Psychroflexus</taxon>
    </lineage>
</organism>
<gene>
    <name evidence="3" type="ORF">GCM10010832_24990</name>
</gene>
<evidence type="ECO:0000259" key="2">
    <source>
        <dbReference type="Pfam" id="PF03703"/>
    </source>
</evidence>
<feature type="transmembrane region" description="Helical" evidence="1">
    <location>
        <begin position="208"/>
        <end position="230"/>
    </location>
</feature>
<comment type="caution">
    <text evidence="3">The sequence shown here is derived from an EMBL/GenBank/DDBJ whole genome shotgun (WGS) entry which is preliminary data.</text>
</comment>
<sequence length="512" mass="58343">MSNIDFSVLQRQSFNGIFLIFFADIAKQFKRFFYAIFAPFLSENFRNNYQEYLIAGIIVLVIIQFVFSYLSYLKYQFQIHKSAFIVQKGVIKRSVVEIPFHRIQNINIQQNILQQIFGVVGFQIETAGESASEIKIKALDSATANALKEALLDEVKEVVHSDETISSIEDSSPQNSSLQEDLTQEKEASTLLHLSFGRLLKVGLSSNYLKGFGLLALFIGGIGNFVNDVLSNFIEVDFEEDLVHRVPETLSFLALVVFIFTMLAFLLTVSLQVIKYFNLKVIRIKDNFEVSYGLLKRINQVIKKNKTQVVSFEYNPILRLFGINNVFVSQASASEITEKQKIGLVGITSLQFEEFFEAIFDLPFQQKFAKTQTSFRYMIVLFWKQIVIWVGFGIAGYFFINPIAGFVFAFLGLIGFTFLNYKIVSKSHVGLNEHLLKIGSGSINTKSEFVALYKIQSVQLKRSIFQRINGHADLIIYTASGSQSIPYINYNEAVELFNFMLYKVESSKLGWI</sequence>
<feature type="transmembrane region" description="Helical" evidence="1">
    <location>
        <begin position="250"/>
        <end position="274"/>
    </location>
</feature>
<dbReference type="Pfam" id="PF03703">
    <property type="entry name" value="bPH_2"/>
    <property type="match status" value="2"/>
</dbReference>
<feature type="transmembrane region" description="Helical" evidence="1">
    <location>
        <begin position="406"/>
        <end position="424"/>
    </location>
</feature>
<feature type="transmembrane region" description="Helical" evidence="1">
    <location>
        <begin position="377"/>
        <end position="400"/>
    </location>
</feature>
<dbReference type="Proteomes" id="UP000599179">
    <property type="component" value="Unassembled WGS sequence"/>
</dbReference>